<evidence type="ECO:0000313" key="2">
    <source>
        <dbReference type="Proteomes" id="UP001056120"/>
    </source>
</evidence>
<organism evidence="1 2">
    <name type="scientific">Smallanthus sonchifolius</name>
    <dbReference type="NCBI Taxonomy" id="185202"/>
    <lineage>
        <taxon>Eukaryota</taxon>
        <taxon>Viridiplantae</taxon>
        <taxon>Streptophyta</taxon>
        <taxon>Embryophyta</taxon>
        <taxon>Tracheophyta</taxon>
        <taxon>Spermatophyta</taxon>
        <taxon>Magnoliopsida</taxon>
        <taxon>eudicotyledons</taxon>
        <taxon>Gunneridae</taxon>
        <taxon>Pentapetalae</taxon>
        <taxon>asterids</taxon>
        <taxon>campanulids</taxon>
        <taxon>Asterales</taxon>
        <taxon>Asteraceae</taxon>
        <taxon>Asteroideae</taxon>
        <taxon>Heliantheae alliance</taxon>
        <taxon>Millerieae</taxon>
        <taxon>Smallanthus</taxon>
    </lineage>
</organism>
<reference evidence="2" key="1">
    <citation type="journal article" date="2022" name="Mol. Ecol. Resour.">
        <title>The genomes of chicory, endive, great burdock and yacon provide insights into Asteraceae palaeo-polyploidization history and plant inulin production.</title>
        <authorList>
            <person name="Fan W."/>
            <person name="Wang S."/>
            <person name="Wang H."/>
            <person name="Wang A."/>
            <person name="Jiang F."/>
            <person name="Liu H."/>
            <person name="Zhao H."/>
            <person name="Xu D."/>
            <person name="Zhang Y."/>
        </authorList>
    </citation>
    <scope>NUCLEOTIDE SEQUENCE [LARGE SCALE GENOMIC DNA]</scope>
    <source>
        <strain evidence="2">cv. Yunnan</strain>
    </source>
</reference>
<accession>A0ACB8ZDW5</accession>
<proteinExistence type="predicted"/>
<reference evidence="1 2" key="2">
    <citation type="journal article" date="2022" name="Mol. Ecol. Resour.">
        <title>The genomes of chicory, endive, great burdock and yacon provide insights into Asteraceae paleo-polyploidization history and plant inulin production.</title>
        <authorList>
            <person name="Fan W."/>
            <person name="Wang S."/>
            <person name="Wang H."/>
            <person name="Wang A."/>
            <person name="Jiang F."/>
            <person name="Liu H."/>
            <person name="Zhao H."/>
            <person name="Xu D."/>
            <person name="Zhang Y."/>
        </authorList>
    </citation>
    <scope>NUCLEOTIDE SEQUENCE [LARGE SCALE GENOMIC DNA]</scope>
    <source>
        <strain evidence="2">cv. Yunnan</strain>
        <tissue evidence="1">Leaves</tissue>
    </source>
</reference>
<evidence type="ECO:0000313" key="1">
    <source>
        <dbReference type="EMBL" id="KAI3694300.1"/>
    </source>
</evidence>
<comment type="caution">
    <text evidence="1">The sequence shown here is derived from an EMBL/GenBank/DDBJ whole genome shotgun (WGS) entry which is preliminary data.</text>
</comment>
<gene>
    <name evidence="1" type="ORF">L1987_77264</name>
</gene>
<dbReference type="EMBL" id="CM042043">
    <property type="protein sequence ID" value="KAI3694300.1"/>
    <property type="molecule type" value="Genomic_DNA"/>
</dbReference>
<keyword evidence="2" id="KW-1185">Reference proteome</keyword>
<protein>
    <submittedName>
        <fullName evidence="1">Uncharacterized protein</fullName>
    </submittedName>
</protein>
<sequence>MAGKRRPPLLSFQPLKFERIGGSHDLPSSTGLVFALAEPYRTFFYGCPCLMHVYNATTLSSHLSFLAFQHTDRGRWRWRNKTHRWPLSSHLFVFVNLHLLYTHRPRIRSKFLKRIFISVISLFFFLLSVGVLLFS</sequence>
<name>A0ACB8ZDW5_9ASTR</name>
<dbReference type="Proteomes" id="UP001056120">
    <property type="component" value="Linkage Group LG26"/>
</dbReference>